<evidence type="ECO:0000256" key="1">
    <source>
        <dbReference type="SAM" id="MobiDB-lite"/>
    </source>
</evidence>
<feature type="compositionally biased region" description="Basic residues" evidence="1">
    <location>
        <begin position="117"/>
        <end position="127"/>
    </location>
</feature>
<accession>A0AAD4GXN3</accession>
<dbReference type="AlphaFoldDB" id="A0AAD4GXN3"/>
<feature type="compositionally biased region" description="Basic and acidic residues" evidence="1">
    <location>
        <begin position="106"/>
        <end position="116"/>
    </location>
</feature>
<reference evidence="2" key="1">
    <citation type="journal article" date="2019" name="Beilstein J. Org. Chem.">
        <title>Nanangenines: drimane sesquiterpenoids as the dominant metabolite cohort of a novel Australian fungus, Aspergillus nanangensis.</title>
        <authorList>
            <person name="Lacey H.J."/>
            <person name="Gilchrist C.L.M."/>
            <person name="Crombie A."/>
            <person name="Kalaitzis J.A."/>
            <person name="Vuong D."/>
            <person name="Rutledge P.J."/>
            <person name="Turner P."/>
            <person name="Pitt J.I."/>
            <person name="Lacey E."/>
            <person name="Chooi Y.H."/>
            <person name="Piggott A.M."/>
        </authorList>
    </citation>
    <scope>NUCLEOTIDE SEQUENCE</scope>
    <source>
        <strain evidence="2">MST-FP2251</strain>
    </source>
</reference>
<feature type="region of interest" description="Disordered" evidence="1">
    <location>
        <begin position="18"/>
        <end position="37"/>
    </location>
</feature>
<organism evidence="2 3">
    <name type="scientific">Aspergillus nanangensis</name>
    <dbReference type="NCBI Taxonomy" id="2582783"/>
    <lineage>
        <taxon>Eukaryota</taxon>
        <taxon>Fungi</taxon>
        <taxon>Dikarya</taxon>
        <taxon>Ascomycota</taxon>
        <taxon>Pezizomycotina</taxon>
        <taxon>Eurotiomycetes</taxon>
        <taxon>Eurotiomycetidae</taxon>
        <taxon>Eurotiales</taxon>
        <taxon>Aspergillaceae</taxon>
        <taxon>Aspergillus</taxon>
        <taxon>Aspergillus subgen. Circumdati</taxon>
    </lineage>
</organism>
<comment type="caution">
    <text evidence="2">The sequence shown here is derived from an EMBL/GenBank/DDBJ whole genome shotgun (WGS) entry which is preliminary data.</text>
</comment>
<evidence type="ECO:0000313" key="2">
    <source>
        <dbReference type="EMBL" id="KAF9892915.1"/>
    </source>
</evidence>
<protein>
    <submittedName>
        <fullName evidence="2">Uncharacterized protein</fullName>
    </submittedName>
</protein>
<proteinExistence type="predicted"/>
<dbReference type="EMBL" id="VCAU01000010">
    <property type="protein sequence ID" value="KAF9892915.1"/>
    <property type="molecule type" value="Genomic_DNA"/>
</dbReference>
<keyword evidence="3" id="KW-1185">Reference proteome</keyword>
<evidence type="ECO:0000313" key="3">
    <source>
        <dbReference type="Proteomes" id="UP001194746"/>
    </source>
</evidence>
<gene>
    <name evidence="2" type="ORF">FE257_000507</name>
</gene>
<sequence>MDSTERSRVIEWLETTEEDLQPAVRDTSSATTDAKLAGPSFQKASTFLEEDAEHLLLVPRADHMNVDDSLVPDIHPSANIAQGKERVYGLRQRHKIKPDRYDYKARVPTNKSDHSPNNKRKLSKKTRRHTINHDFHASNVPRSRLTIPSQMTTGIFKRGRTSSPIRSRQVPKPSFSELDFLIKNPNHHTPNLSQDNLRRGLENNQPLSNQSVHGVTHGCHDSRSKQTAYKADTSFISHNSSAKDKAESKVESTTREQTITKENTNYSIVGEKDSKVNRFFGQLENKQMELEGDELYETYTKNLLTFDLNAQDKYIHRKDEYCSLEDLKQLLLQRQRLWDSKGKYTLEVEHGEKRGVALKRPSSVLSETPTEQPPLKVRKLTAGANTQGLSNPGYDLREHEVAENNIVLYTERPGFPIAGDEFPKLQTTRSKKSSTARLMNVGIPNLPVGGCISNVEDYLLSQDVWSEGDNESLHVRADCPSEIKSILHAPRIVGDLRFAGIRPDEGDEVLWPALERQCCDDSNELTPNPVYLSHERREPLFDGMLPHVQDHRPYIEPLCPESDSMRCSWGEQEMGRTSELTKRPGPENVMPDGLQGFWRQHRLY</sequence>
<dbReference type="Proteomes" id="UP001194746">
    <property type="component" value="Unassembled WGS sequence"/>
</dbReference>
<reference evidence="2" key="2">
    <citation type="submission" date="2020-02" db="EMBL/GenBank/DDBJ databases">
        <authorList>
            <person name="Gilchrist C.L.M."/>
            <person name="Chooi Y.-H."/>
        </authorList>
    </citation>
    <scope>NUCLEOTIDE SEQUENCE</scope>
    <source>
        <strain evidence="2">MST-FP2251</strain>
    </source>
</reference>
<feature type="region of interest" description="Disordered" evidence="1">
    <location>
        <begin position="106"/>
        <end position="127"/>
    </location>
</feature>
<name>A0AAD4GXN3_ASPNN</name>